<dbReference type="AlphaFoldDB" id="A0A0F9X2N8"/>
<comment type="caution">
    <text evidence="1">The sequence shown here is derived from an EMBL/GenBank/DDBJ whole genome shotgun (WGS) entry which is preliminary data.</text>
</comment>
<sequence>MDRQTVAILEGINKTLALLAGNQIQQKAISGVPNAQLVFGPKGFFSNFGLEDTVINASISPRGMSGMIPAIPTVYLNPIYPFLTGFEGDGSAEPDGPCDDAPGGVLEVCHQTAAFGRVARSSKEMEVNTLMQVLNNKLTTDLRLLGDVIGEGHQLLTQEGVPKGGWLNSVVQSQLVIIGIEFQRWLTRMLFQGNPVNNTNGGYAEFPGLEILVSTGKVDALSQSPCPALDSDIKDFGFNSIDGASPSIVQYLSMMMQYLTHNAERMSLDPVDWVIAMRPQLFFELSAVWPCQYLTDRCANSAGTNVVIMNDATNVNMRDEMRRGKYLWINGLQVPVITDDGIFEDNNATNANLIPGQFASDIYILPLRAKGMRTLYWEYLDYSQAQGDLAVLRNKGQFWVTDGGRYMWSMQNLNYCFKFQGKIEPRVVLRTPQLAGRLENIMYEPLQHLREPFPSSPYFEKGGDEYYPTPPSYYKEW</sequence>
<evidence type="ECO:0000313" key="1">
    <source>
        <dbReference type="EMBL" id="KKN85733.1"/>
    </source>
</evidence>
<organism evidence="1">
    <name type="scientific">marine sediment metagenome</name>
    <dbReference type="NCBI Taxonomy" id="412755"/>
    <lineage>
        <taxon>unclassified sequences</taxon>
        <taxon>metagenomes</taxon>
        <taxon>ecological metagenomes</taxon>
    </lineage>
</organism>
<reference evidence="1" key="1">
    <citation type="journal article" date="2015" name="Nature">
        <title>Complex archaea that bridge the gap between prokaryotes and eukaryotes.</title>
        <authorList>
            <person name="Spang A."/>
            <person name="Saw J.H."/>
            <person name="Jorgensen S.L."/>
            <person name="Zaremba-Niedzwiedzka K."/>
            <person name="Martijn J."/>
            <person name="Lind A.E."/>
            <person name="van Eijk R."/>
            <person name="Schleper C."/>
            <person name="Guy L."/>
            <person name="Ettema T.J."/>
        </authorList>
    </citation>
    <scope>NUCLEOTIDE SEQUENCE</scope>
</reference>
<gene>
    <name evidence="1" type="ORF">LCGC14_0275380</name>
</gene>
<dbReference type="EMBL" id="LAZR01000155">
    <property type="protein sequence ID" value="KKN85733.1"/>
    <property type="molecule type" value="Genomic_DNA"/>
</dbReference>
<protein>
    <submittedName>
        <fullName evidence="1">Uncharacterized protein</fullName>
    </submittedName>
</protein>
<accession>A0A0F9X2N8</accession>
<proteinExistence type="predicted"/>
<name>A0A0F9X2N8_9ZZZZ</name>